<sequence>MVITLTINDAIINKRSMLMNIKTRLMLLGLVSILGVATILGVSTISTKNISELGQARTQLSDLQVSLLMLRRNEKDFLLRKDLKYLDKFGKNADNFLSINANIASTLAKYDIPYPDQLVADLDFYKNSFTKMVNAYKTLGLKEGEGLMGAYLAAYQSVFDGANNTDKITLDTFHESVLQGNYDPTLLGNLGNAELKSTAQNVVKQLEVIGLKYNVGMLGGVRGASHKIEKQFKASAEILQTGVSKYEEQIVTIKWGITLVVIIIIITVVAQISVSINSMMNKLLTTIQEISETNNIGMRVDINGKSELSELGKYFNQLLDSIEKLVSGSQVKSKALFGSTESMHTQLQGVIEQFDTQAQHTGSMATAVQEMVSTISEISESTAVAAEGVNQAANNAKAGRDVVSSTVDNINSLSGTLANSQASISSLNQHVDQIGGAVVMIQEIAEQTNLLALNAAIEAARAGEQGRGFAVVADEVRALASRTHQSTEEITSVVSAIQAQMSTVVSDIETCNSQGDQTKHYSQTLDDSFTQIISDMDSIQSNSERIASAIEEQGIVMNQVSESITELQSISDNNIHSAKQCMEEVDGVSSQAHDMDEAVAQFKTS</sequence>
<comment type="caution">
    <text evidence="14">The sequence shown here is derived from an EMBL/GenBank/DDBJ whole genome shotgun (WGS) entry which is preliminary data.</text>
</comment>
<evidence type="ECO:0000259" key="12">
    <source>
        <dbReference type="PROSITE" id="PS50111"/>
    </source>
</evidence>
<keyword evidence="6 11" id="KW-1133">Transmembrane helix</keyword>
<dbReference type="Pfam" id="PF00672">
    <property type="entry name" value="HAMP"/>
    <property type="match status" value="1"/>
</dbReference>
<dbReference type="GO" id="GO:0006935">
    <property type="term" value="P:chemotaxis"/>
    <property type="evidence" value="ECO:0007669"/>
    <property type="project" value="UniProtKB-KW"/>
</dbReference>
<evidence type="ECO:0000256" key="2">
    <source>
        <dbReference type="ARBA" id="ARBA00022475"/>
    </source>
</evidence>
<keyword evidence="2" id="KW-1003">Cell membrane</keyword>
<keyword evidence="4" id="KW-0145">Chemotaxis</keyword>
<dbReference type="GO" id="GO:0005886">
    <property type="term" value="C:plasma membrane"/>
    <property type="evidence" value="ECO:0007669"/>
    <property type="project" value="UniProtKB-SubCell"/>
</dbReference>
<dbReference type="SUPFAM" id="SSF58104">
    <property type="entry name" value="Methyl-accepting chemotaxis protein (MCP) signaling domain"/>
    <property type="match status" value="1"/>
</dbReference>
<evidence type="ECO:0000256" key="5">
    <source>
        <dbReference type="ARBA" id="ARBA00022692"/>
    </source>
</evidence>
<keyword evidence="7 11" id="KW-0472">Membrane</keyword>
<dbReference type="InterPro" id="IPR004089">
    <property type="entry name" value="MCPsignal_dom"/>
</dbReference>
<comment type="subcellular location">
    <subcellularLocation>
        <location evidence="1">Cell membrane</location>
        <topology evidence="1">Multi-pass membrane protein</topology>
    </subcellularLocation>
</comment>
<evidence type="ECO:0000256" key="4">
    <source>
        <dbReference type="ARBA" id="ARBA00022500"/>
    </source>
</evidence>
<evidence type="ECO:0000256" key="11">
    <source>
        <dbReference type="SAM" id="Phobius"/>
    </source>
</evidence>
<gene>
    <name evidence="14" type="ORF">VIBNISOn1_910014</name>
</gene>
<evidence type="ECO:0000256" key="1">
    <source>
        <dbReference type="ARBA" id="ARBA00004651"/>
    </source>
</evidence>
<feature type="domain" description="Methyl-accepting transducer" evidence="12">
    <location>
        <begin position="332"/>
        <end position="568"/>
    </location>
</feature>
<evidence type="ECO:0000256" key="7">
    <source>
        <dbReference type="ARBA" id="ARBA00023136"/>
    </source>
</evidence>
<dbReference type="EMBL" id="CAOF01000188">
    <property type="protein sequence ID" value="CCO49849.1"/>
    <property type="molecule type" value="Genomic_DNA"/>
</dbReference>
<organism evidence="14 15">
    <name type="scientific">Vibrio nigripulchritudo SOn1</name>
    <dbReference type="NCBI Taxonomy" id="1238450"/>
    <lineage>
        <taxon>Bacteria</taxon>
        <taxon>Pseudomonadati</taxon>
        <taxon>Pseudomonadota</taxon>
        <taxon>Gammaproteobacteria</taxon>
        <taxon>Vibrionales</taxon>
        <taxon>Vibrionaceae</taxon>
        <taxon>Vibrio</taxon>
    </lineage>
</organism>
<evidence type="ECO:0000256" key="8">
    <source>
        <dbReference type="ARBA" id="ARBA00023224"/>
    </source>
</evidence>
<dbReference type="PANTHER" id="PTHR32089:SF39">
    <property type="entry name" value="METHYL-ACCEPTING CHEMOTAXIS PROTEIN HLYB"/>
    <property type="match status" value="1"/>
</dbReference>
<feature type="transmembrane region" description="Helical" evidence="11">
    <location>
        <begin position="255"/>
        <end position="274"/>
    </location>
</feature>
<dbReference type="GO" id="GO:0007165">
    <property type="term" value="P:signal transduction"/>
    <property type="evidence" value="ECO:0007669"/>
    <property type="project" value="UniProtKB-KW"/>
</dbReference>
<dbReference type="Pfam" id="PF00015">
    <property type="entry name" value="MCPsignal"/>
    <property type="match status" value="1"/>
</dbReference>
<feature type="transmembrane region" description="Helical" evidence="11">
    <location>
        <begin position="25"/>
        <end position="45"/>
    </location>
</feature>
<keyword evidence="8 10" id="KW-0807">Transducer</keyword>
<reference evidence="14 15" key="1">
    <citation type="journal article" date="2013" name="ISME J.">
        <title>Comparative genomics of pathogenic lineages of Vibrio nigripulchritudo identifies virulence-associated traits.</title>
        <authorList>
            <person name="Goudenege D."/>
            <person name="Labreuche Y."/>
            <person name="Krin E."/>
            <person name="Ansquer D."/>
            <person name="Mangenot S."/>
            <person name="Calteau A."/>
            <person name="Medigue C."/>
            <person name="Mazel D."/>
            <person name="Polz M.F."/>
            <person name="Le Roux F."/>
        </authorList>
    </citation>
    <scope>NUCLEOTIDE SEQUENCE [LARGE SCALE GENOMIC DNA]</scope>
    <source>
        <strain evidence="14 15">SOn1</strain>
    </source>
</reference>
<dbReference type="CDD" id="cd11386">
    <property type="entry name" value="MCP_signal"/>
    <property type="match status" value="1"/>
</dbReference>
<dbReference type="SMART" id="SM00283">
    <property type="entry name" value="MA"/>
    <property type="match status" value="1"/>
</dbReference>
<accession>A0AAV2VYJ0</accession>
<feature type="domain" description="HAMP" evidence="13">
    <location>
        <begin position="280"/>
        <end position="327"/>
    </location>
</feature>
<evidence type="ECO:0000313" key="14">
    <source>
        <dbReference type="EMBL" id="CCO49849.1"/>
    </source>
</evidence>
<dbReference type="Proteomes" id="UP000018211">
    <property type="component" value="Unassembled WGS sequence"/>
</dbReference>
<dbReference type="PROSITE" id="PS50111">
    <property type="entry name" value="CHEMOTAXIS_TRANSDUC_2"/>
    <property type="match status" value="1"/>
</dbReference>
<comment type="similarity">
    <text evidence="9">Belongs to the methyl-accepting chemotaxis (MCP) protein family.</text>
</comment>
<dbReference type="FunFam" id="1.10.287.950:FF:000001">
    <property type="entry name" value="Methyl-accepting chemotaxis sensory transducer"/>
    <property type="match status" value="1"/>
</dbReference>
<evidence type="ECO:0000256" key="3">
    <source>
        <dbReference type="ARBA" id="ARBA00022481"/>
    </source>
</evidence>
<dbReference type="AlphaFoldDB" id="A0AAV2VYJ0"/>
<dbReference type="InterPro" id="IPR003660">
    <property type="entry name" value="HAMP_dom"/>
</dbReference>
<name>A0AAV2VYJ0_9VIBR</name>
<protein>
    <submittedName>
        <fullName evidence="14">Methyl-accepting chemotaxis protein</fullName>
    </submittedName>
</protein>
<dbReference type="PANTHER" id="PTHR32089">
    <property type="entry name" value="METHYL-ACCEPTING CHEMOTAXIS PROTEIN MCPB"/>
    <property type="match status" value="1"/>
</dbReference>
<proteinExistence type="inferred from homology"/>
<evidence type="ECO:0000256" key="6">
    <source>
        <dbReference type="ARBA" id="ARBA00022989"/>
    </source>
</evidence>
<dbReference type="Gene3D" id="1.10.287.950">
    <property type="entry name" value="Methyl-accepting chemotaxis protein"/>
    <property type="match status" value="1"/>
</dbReference>
<evidence type="ECO:0000256" key="10">
    <source>
        <dbReference type="PROSITE-ProRule" id="PRU00284"/>
    </source>
</evidence>
<keyword evidence="3" id="KW-0488">Methylation</keyword>
<evidence type="ECO:0000256" key="9">
    <source>
        <dbReference type="ARBA" id="ARBA00029447"/>
    </source>
</evidence>
<dbReference type="PROSITE" id="PS50885">
    <property type="entry name" value="HAMP"/>
    <property type="match status" value="1"/>
</dbReference>
<evidence type="ECO:0000313" key="15">
    <source>
        <dbReference type="Proteomes" id="UP000018211"/>
    </source>
</evidence>
<dbReference type="CDD" id="cd06225">
    <property type="entry name" value="HAMP"/>
    <property type="match status" value="1"/>
</dbReference>
<keyword evidence="5 11" id="KW-0812">Transmembrane</keyword>
<evidence type="ECO:0000259" key="13">
    <source>
        <dbReference type="PROSITE" id="PS50885"/>
    </source>
</evidence>